<dbReference type="Proteomes" id="UP001595528">
    <property type="component" value="Unassembled WGS sequence"/>
</dbReference>
<name>A0ABV7KX21_9PROT</name>
<dbReference type="EC" id="2.8.1.7" evidence="3 8"/>
<evidence type="ECO:0000259" key="9">
    <source>
        <dbReference type="Pfam" id="PF00266"/>
    </source>
</evidence>
<reference evidence="11" key="1">
    <citation type="journal article" date="2019" name="Int. J. Syst. Evol. Microbiol.">
        <title>The Global Catalogue of Microorganisms (GCM) 10K type strain sequencing project: providing services to taxonomists for standard genome sequencing and annotation.</title>
        <authorList>
            <consortium name="The Broad Institute Genomics Platform"/>
            <consortium name="The Broad Institute Genome Sequencing Center for Infectious Disease"/>
            <person name="Wu L."/>
            <person name="Ma J."/>
        </authorList>
    </citation>
    <scope>NUCLEOTIDE SEQUENCE [LARGE SCALE GENOMIC DNA]</scope>
    <source>
        <strain evidence="11">KCTC 42964</strain>
    </source>
</reference>
<dbReference type="PROSITE" id="PS00595">
    <property type="entry name" value="AA_TRANSFER_CLASS_5"/>
    <property type="match status" value="1"/>
</dbReference>
<comment type="function">
    <text evidence="8">Catalyzes the removal of elemental sulfur and selenium atoms from L-cysteine, L-cystine, L-selenocysteine, and L-selenocystine to produce L-alanine.</text>
</comment>
<keyword evidence="5 8" id="KW-0663">Pyridoxal phosphate</keyword>
<protein>
    <recommendedName>
        <fullName evidence="3 8">Cysteine desulfurase</fullName>
        <ecNumber evidence="3 8">2.8.1.7</ecNumber>
    </recommendedName>
</protein>
<evidence type="ECO:0000313" key="10">
    <source>
        <dbReference type="EMBL" id="MFC3226951.1"/>
    </source>
</evidence>
<accession>A0ABV7KX21</accession>
<dbReference type="InterPro" id="IPR000192">
    <property type="entry name" value="Aminotrans_V_dom"/>
</dbReference>
<dbReference type="CDD" id="cd06453">
    <property type="entry name" value="SufS_like"/>
    <property type="match status" value="1"/>
</dbReference>
<sequence>MSEAANLTTDRPLDLEAVRRDFPILQERIYGNRLVFLDSGASAQKPQAVLDAIRDAYEHSYANVHRGVYQLSQKATDLYEGARETVRAFINAGAVEEVIFTGNATQALNLVANAFGSMLERGDEVVISHMEHHSNIVPWQLLRDRAGIVLKVAPIDERGVLDLDALEGLLGPRTKLISITHVANALGTIVPIEKVVAMAKARGIPVMVDGSQAVQHMPVDVRALDVDFYVFTGHKVYGPSGIGVLYGRKEMLEKMPPWIGGGDMILSVTFDETVYNDLPYKFEAGTPNIVGAIGLAAALDYVTGLGRERIAAHEADVLAYAHRQLGQFNNLRLIGTAPDKAGVVSFLMEGAHPHDVGTILDRQGVAVRVGHHCAQPLMERLEIPGTVRASFGVYNGRDDVDALVAALAKVSEIFG</sequence>
<comment type="cofactor">
    <cofactor evidence="1 7">
        <name>pyridoxal 5'-phosphate</name>
        <dbReference type="ChEBI" id="CHEBI:597326"/>
    </cofactor>
</comment>
<evidence type="ECO:0000256" key="5">
    <source>
        <dbReference type="ARBA" id="ARBA00022898"/>
    </source>
</evidence>
<dbReference type="InterPro" id="IPR010970">
    <property type="entry name" value="Cys_dSase_SufS"/>
</dbReference>
<keyword evidence="11" id="KW-1185">Reference proteome</keyword>
<evidence type="ECO:0000256" key="3">
    <source>
        <dbReference type="ARBA" id="ARBA00012239"/>
    </source>
</evidence>
<dbReference type="Gene3D" id="3.90.1150.10">
    <property type="entry name" value="Aspartate Aminotransferase, domain 1"/>
    <property type="match status" value="1"/>
</dbReference>
<dbReference type="InterPro" id="IPR020578">
    <property type="entry name" value="Aminotrans_V_PyrdxlP_BS"/>
</dbReference>
<comment type="similarity">
    <text evidence="2 8">Belongs to the class-V pyridoxal-phosphate-dependent aminotransferase family. Csd subfamily.</text>
</comment>
<comment type="caution">
    <text evidence="10">The sequence shown here is derived from an EMBL/GenBank/DDBJ whole genome shotgun (WGS) entry which is preliminary data.</text>
</comment>
<dbReference type="NCBIfam" id="TIGR01979">
    <property type="entry name" value="sufS"/>
    <property type="match status" value="1"/>
</dbReference>
<dbReference type="Pfam" id="PF00266">
    <property type="entry name" value="Aminotran_5"/>
    <property type="match status" value="1"/>
</dbReference>
<evidence type="ECO:0000256" key="1">
    <source>
        <dbReference type="ARBA" id="ARBA00001933"/>
    </source>
</evidence>
<evidence type="ECO:0000256" key="4">
    <source>
        <dbReference type="ARBA" id="ARBA00022679"/>
    </source>
</evidence>
<organism evidence="10 11">
    <name type="scientific">Marinibaculum pumilum</name>
    <dbReference type="NCBI Taxonomy" id="1766165"/>
    <lineage>
        <taxon>Bacteria</taxon>
        <taxon>Pseudomonadati</taxon>
        <taxon>Pseudomonadota</taxon>
        <taxon>Alphaproteobacteria</taxon>
        <taxon>Rhodospirillales</taxon>
        <taxon>Rhodospirillaceae</taxon>
        <taxon>Marinibaculum</taxon>
    </lineage>
</organism>
<gene>
    <name evidence="10" type="ORF">ACFOGJ_06910</name>
</gene>
<dbReference type="EMBL" id="JBHRTR010000019">
    <property type="protein sequence ID" value="MFC3226951.1"/>
    <property type="molecule type" value="Genomic_DNA"/>
</dbReference>
<dbReference type="GO" id="GO:0031071">
    <property type="term" value="F:cysteine desulfurase activity"/>
    <property type="evidence" value="ECO:0007669"/>
    <property type="project" value="UniProtKB-EC"/>
</dbReference>
<feature type="domain" description="Aminotransferase class V" evidence="9">
    <location>
        <begin position="35"/>
        <end position="403"/>
    </location>
</feature>
<keyword evidence="4 8" id="KW-0808">Transferase</keyword>
<comment type="catalytic activity">
    <reaction evidence="6 8">
        <text>(sulfur carrier)-H + L-cysteine = (sulfur carrier)-SH + L-alanine</text>
        <dbReference type="Rhea" id="RHEA:43892"/>
        <dbReference type="Rhea" id="RHEA-COMP:14737"/>
        <dbReference type="Rhea" id="RHEA-COMP:14739"/>
        <dbReference type="ChEBI" id="CHEBI:29917"/>
        <dbReference type="ChEBI" id="CHEBI:35235"/>
        <dbReference type="ChEBI" id="CHEBI:57972"/>
        <dbReference type="ChEBI" id="CHEBI:64428"/>
        <dbReference type="EC" id="2.8.1.7"/>
    </reaction>
</comment>
<dbReference type="PANTHER" id="PTHR43586:SF8">
    <property type="entry name" value="CYSTEINE DESULFURASE 1, CHLOROPLASTIC"/>
    <property type="match status" value="1"/>
</dbReference>
<dbReference type="Gene3D" id="3.40.640.10">
    <property type="entry name" value="Type I PLP-dependent aspartate aminotransferase-like (Major domain)"/>
    <property type="match status" value="1"/>
</dbReference>
<dbReference type="PANTHER" id="PTHR43586">
    <property type="entry name" value="CYSTEINE DESULFURASE"/>
    <property type="match status" value="1"/>
</dbReference>
<evidence type="ECO:0000256" key="6">
    <source>
        <dbReference type="ARBA" id="ARBA00050776"/>
    </source>
</evidence>
<dbReference type="InterPro" id="IPR015422">
    <property type="entry name" value="PyrdxlP-dep_Trfase_small"/>
</dbReference>
<dbReference type="InterPro" id="IPR015424">
    <property type="entry name" value="PyrdxlP-dep_Trfase"/>
</dbReference>
<dbReference type="RefSeq" id="WP_379899108.1">
    <property type="nucleotide sequence ID" value="NZ_JBHRTR010000019.1"/>
</dbReference>
<evidence type="ECO:0000256" key="2">
    <source>
        <dbReference type="ARBA" id="ARBA00010447"/>
    </source>
</evidence>
<dbReference type="SUPFAM" id="SSF53383">
    <property type="entry name" value="PLP-dependent transferases"/>
    <property type="match status" value="1"/>
</dbReference>
<evidence type="ECO:0000256" key="7">
    <source>
        <dbReference type="RuleBase" id="RU004504"/>
    </source>
</evidence>
<evidence type="ECO:0000313" key="11">
    <source>
        <dbReference type="Proteomes" id="UP001595528"/>
    </source>
</evidence>
<proteinExistence type="inferred from homology"/>
<dbReference type="InterPro" id="IPR015421">
    <property type="entry name" value="PyrdxlP-dep_Trfase_major"/>
</dbReference>
<evidence type="ECO:0000256" key="8">
    <source>
        <dbReference type="RuleBase" id="RU004506"/>
    </source>
</evidence>